<dbReference type="Proteomes" id="UP001524547">
    <property type="component" value="Unassembled WGS sequence"/>
</dbReference>
<feature type="region of interest" description="Disordered" evidence="2">
    <location>
        <begin position="121"/>
        <end position="140"/>
    </location>
</feature>
<dbReference type="InterPro" id="IPR002933">
    <property type="entry name" value="Peptidase_M20"/>
</dbReference>
<keyword evidence="1" id="KW-0378">Hydrolase</keyword>
<organism evidence="3 4">
    <name type="scientific">Rhizosaccharibacter radicis</name>
    <dbReference type="NCBI Taxonomy" id="2782605"/>
    <lineage>
        <taxon>Bacteria</taxon>
        <taxon>Pseudomonadati</taxon>
        <taxon>Pseudomonadota</taxon>
        <taxon>Alphaproteobacteria</taxon>
        <taxon>Acetobacterales</taxon>
        <taxon>Acetobacteraceae</taxon>
        <taxon>Rhizosaccharibacter</taxon>
    </lineage>
</organism>
<sequence>MPAAEDRAEWWARRLGATPSVTGSAEEAAFAPFLRDLLRDAPLFRDRPDDVWLLPVPGGVHERSCVLALLRGSGPDTVVLTGHFDTVGIENYGALAPLALDPGPLADALLSSLAGGTDAAARRARDDLSPGAGGEPAPFVPGRGLLDMKAGLAAALAAMEAFAAGSERRGNLLFVAVPDEEANSAGAHAAAAALPAVAREKGLRLRAAINLDAIADDGDGRAGRAVTLGTVGKLCPSVLVIGRPVHACYGYDGVSATALAGAIAAAMEWHPGLAERDAEARDAEEQGAGPTLLGSRDDRTRYDVTMPGTAWLYWNVITHRRGAGEVLDTVAETARRAAASLRGTLRERRALSTGIDRPLPPLRVLRFSALMAELREKRPDAVAILSDRAAALAATALDLPEQCRLLSLLAAELLDLQGPAVVVGLASVPYLPTMLEAPALEAAVRRATGAVAARHGTGIAVRRRFPAICDMSAFGQADPAELPVLAAETPAWHGGVPALAVAGLPCINAGPWGRDYHTRLERMHREYGFRVLPDLVLELSRALLDAGT</sequence>
<dbReference type="PANTHER" id="PTHR43808:SF27">
    <property type="entry name" value="PROTEIN ROCB"/>
    <property type="match status" value="1"/>
</dbReference>
<protein>
    <submittedName>
        <fullName evidence="3">M20/M25/M40 family metallo-hydrolase</fullName>
    </submittedName>
</protein>
<gene>
    <name evidence="3" type="ORF">NFI88_14695</name>
</gene>
<comment type="caution">
    <text evidence="3">The sequence shown here is derived from an EMBL/GenBank/DDBJ whole genome shotgun (WGS) entry which is preliminary data.</text>
</comment>
<dbReference type="SUPFAM" id="SSF53187">
    <property type="entry name" value="Zn-dependent exopeptidases"/>
    <property type="match status" value="1"/>
</dbReference>
<evidence type="ECO:0000313" key="3">
    <source>
        <dbReference type="EMBL" id="MCQ8242085.1"/>
    </source>
</evidence>
<accession>A0ABT1W3B2</accession>
<dbReference type="InterPro" id="IPR012166">
    <property type="entry name" value="Uncharacterised_RocB"/>
</dbReference>
<evidence type="ECO:0000256" key="1">
    <source>
        <dbReference type="ARBA" id="ARBA00022801"/>
    </source>
</evidence>
<feature type="region of interest" description="Disordered" evidence="2">
    <location>
        <begin position="276"/>
        <end position="297"/>
    </location>
</feature>
<proteinExistence type="predicted"/>
<keyword evidence="4" id="KW-1185">Reference proteome</keyword>
<dbReference type="PIRSF" id="PIRSF010386">
    <property type="entry name" value="RocB"/>
    <property type="match status" value="1"/>
</dbReference>
<dbReference type="RefSeq" id="WP_422920839.1">
    <property type="nucleotide sequence ID" value="NZ_JAMZEJ010000009.1"/>
</dbReference>
<dbReference type="InterPro" id="IPR050072">
    <property type="entry name" value="Peptidase_M20A"/>
</dbReference>
<reference evidence="3 4" key="1">
    <citation type="submission" date="2022-06" db="EMBL/GenBank/DDBJ databases">
        <title>Rhizosaccharibacter gen. nov. sp. nov. KSS12, endophytic bacteria isolated from sugarcane.</title>
        <authorList>
            <person name="Pitiwittayakul N."/>
        </authorList>
    </citation>
    <scope>NUCLEOTIDE SEQUENCE [LARGE SCALE GENOMIC DNA]</scope>
    <source>
        <strain evidence="3 4">KSS12</strain>
    </source>
</reference>
<dbReference type="EMBL" id="JAMZEJ010000009">
    <property type="protein sequence ID" value="MCQ8242085.1"/>
    <property type="molecule type" value="Genomic_DNA"/>
</dbReference>
<dbReference type="PANTHER" id="PTHR43808">
    <property type="entry name" value="ACETYLORNITHINE DEACETYLASE"/>
    <property type="match status" value="1"/>
</dbReference>
<dbReference type="Pfam" id="PF01546">
    <property type="entry name" value="Peptidase_M20"/>
    <property type="match status" value="1"/>
</dbReference>
<evidence type="ECO:0000313" key="4">
    <source>
        <dbReference type="Proteomes" id="UP001524547"/>
    </source>
</evidence>
<evidence type="ECO:0000256" key="2">
    <source>
        <dbReference type="SAM" id="MobiDB-lite"/>
    </source>
</evidence>
<name>A0ABT1W3B2_9PROT</name>
<dbReference type="Gene3D" id="3.40.630.10">
    <property type="entry name" value="Zn peptidases"/>
    <property type="match status" value="1"/>
</dbReference>